<feature type="compositionally biased region" description="Basic and acidic residues" evidence="9">
    <location>
        <begin position="494"/>
        <end position="508"/>
    </location>
</feature>
<feature type="coiled-coil region" evidence="8">
    <location>
        <begin position="333"/>
        <end position="381"/>
    </location>
</feature>
<comment type="caution">
    <text evidence="11">The sequence shown here is derived from an EMBL/GenBank/DDBJ whole genome shotgun (WGS) entry which is preliminary data.</text>
</comment>
<dbReference type="InterPro" id="IPR055282">
    <property type="entry name" value="PPI1-4"/>
</dbReference>
<feature type="compositionally biased region" description="Basic and acidic residues" evidence="9">
    <location>
        <begin position="657"/>
        <end position="667"/>
    </location>
</feature>
<comment type="similarity">
    <text evidence="7">Belongs to the plant Proton pump-interactor protein family.</text>
</comment>
<feature type="compositionally biased region" description="Low complexity" evidence="9">
    <location>
        <begin position="97"/>
        <end position="109"/>
    </location>
</feature>
<feature type="region of interest" description="Disordered" evidence="9">
    <location>
        <begin position="458"/>
        <end position="681"/>
    </location>
</feature>
<feature type="compositionally biased region" description="Acidic residues" evidence="9">
    <location>
        <begin position="465"/>
        <end position="479"/>
    </location>
</feature>
<evidence type="ECO:0000256" key="8">
    <source>
        <dbReference type="SAM" id="Coils"/>
    </source>
</evidence>
<protein>
    <recommendedName>
        <fullName evidence="13">Proton pump-interactor 1</fullName>
    </recommendedName>
</protein>
<evidence type="ECO:0000256" key="2">
    <source>
        <dbReference type="ARBA" id="ARBA00022475"/>
    </source>
</evidence>
<keyword evidence="12" id="KW-1185">Reference proteome</keyword>
<dbReference type="PANTHER" id="PTHR32219:SF3">
    <property type="entry name" value="CALPONIN-LIKE DOMAIN PROTEIN"/>
    <property type="match status" value="1"/>
</dbReference>
<keyword evidence="6 10" id="KW-0472">Membrane</keyword>
<evidence type="ECO:0000313" key="12">
    <source>
        <dbReference type="Proteomes" id="UP001633002"/>
    </source>
</evidence>
<name>A0ABD3GQI7_9MARC</name>
<evidence type="ECO:0000256" key="10">
    <source>
        <dbReference type="SAM" id="Phobius"/>
    </source>
</evidence>
<dbReference type="AlphaFoldDB" id="A0ABD3GQI7"/>
<keyword evidence="5 8" id="KW-0175">Coiled coil</keyword>
<keyword evidence="4 10" id="KW-1133">Transmembrane helix</keyword>
<feature type="compositionally biased region" description="Polar residues" evidence="9">
    <location>
        <begin position="509"/>
        <end position="518"/>
    </location>
</feature>
<keyword evidence="3 10" id="KW-0812">Transmembrane</keyword>
<evidence type="ECO:0000256" key="9">
    <source>
        <dbReference type="SAM" id="MobiDB-lite"/>
    </source>
</evidence>
<evidence type="ECO:0000256" key="3">
    <source>
        <dbReference type="ARBA" id="ARBA00022692"/>
    </source>
</evidence>
<reference evidence="11 12" key="1">
    <citation type="submission" date="2024-09" db="EMBL/GenBank/DDBJ databases">
        <title>Chromosome-scale assembly of Riccia sorocarpa.</title>
        <authorList>
            <person name="Paukszto L."/>
        </authorList>
    </citation>
    <scope>NUCLEOTIDE SEQUENCE [LARGE SCALE GENOMIC DNA]</scope>
    <source>
        <strain evidence="11">LP-2024</strain>
        <tissue evidence="11">Aerial parts of the thallus</tissue>
    </source>
</reference>
<evidence type="ECO:0000256" key="4">
    <source>
        <dbReference type="ARBA" id="ARBA00022989"/>
    </source>
</evidence>
<evidence type="ECO:0000256" key="5">
    <source>
        <dbReference type="ARBA" id="ARBA00023054"/>
    </source>
</evidence>
<feature type="compositionally biased region" description="Basic and acidic residues" evidence="9">
    <location>
        <begin position="554"/>
        <end position="596"/>
    </location>
</feature>
<gene>
    <name evidence="11" type="ORF">R1sor_023052</name>
</gene>
<dbReference type="GO" id="GO:0005886">
    <property type="term" value="C:plasma membrane"/>
    <property type="evidence" value="ECO:0007669"/>
    <property type="project" value="UniProtKB-SubCell"/>
</dbReference>
<dbReference type="PANTHER" id="PTHR32219">
    <property type="entry name" value="RNA-BINDING PROTEIN YLMH-RELATED"/>
    <property type="match status" value="1"/>
</dbReference>
<feature type="compositionally biased region" description="Basic and acidic residues" evidence="9">
    <location>
        <begin position="519"/>
        <end position="529"/>
    </location>
</feature>
<accession>A0ABD3GQI7</accession>
<feature type="transmembrane region" description="Helical" evidence="10">
    <location>
        <begin position="707"/>
        <end position="728"/>
    </location>
</feature>
<organism evidence="11 12">
    <name type="scientific">Riccia sorocarpa</name>
    <dbReference type="NCBI Taxonomy" id="122646"/>
    <lineage>
        <taxon>Eukaryota</taxon>
        <taxon>Viridiplantae</taxon>
        <taxon>Streptophyta</taxon>
        <taxon>Embryophyta</taxon>
        <taxon>Marchantiophyta</taxon>
        <taxon>Marchantiopsida</taxon>
        <taxon>Marchantiidae</taxon>
        <taxon>Marchantiales</taxon>
        <taxon>Ricciaceae</taxon>
        <taxon>Riccia</taxon>
    </lineage>
</organism>
<evidence type="ECO:0008006" key="13">
    <source>
        <dbReference type="Google" id="ProtNLM"/>
    </source>
</evidence>
<evidence type="ECO:0000313" key="11">
    <source>
        <dbReference type="EMBL" id="KAL3680096.1"/>
    </source>
</evidence>
<keyword evidence="2" id="KW-1003">Cell membrane</keyword>
<sequence>MPPEVESGAHIHGNGNPAKSGLNGHVGDLPAVVTNGKINAQEATGKLNGILDVEDRPHQEAKAEGILSSSNASEEIGQMPRDQDDEAIEASVPSEDVVPVNGVTNGVTPSTVSDPYSDWTAPEGNSAWEVAGDVGVLGPDLAQEKAPEQKASGTPERYYFWMVKIPRPVDNKGKAEIRMAELRLKEKTEKRDFINAAMQMKKASRAEALDKLRAAREKARACTDAVRGKRDEMEPLRQADRRFKEAGWIARDRSRDLPATEQELDQKIAEIEFRIQHESIPLKEEKLLLREIKNLNACREEVCANAALHAEVTESLVERDEIQGRLKPMKVDYDTLKSEMTAAYERLKAAELEFKKVDEALAEIQGQYAAANRARQEAFDERSRIIRQDNARNDEFYQNRRDITNVRQLAFKKDKNAVAELCHAQVERILDMWNNNDEFRANYIKNNERSTLKRLETFDGRLLGPDEEPPLIPGDDESTAEPRTEAGVPSSNLRKGEVQSKSHAKSPESKPSASVTTRDFNKTEAEGHASDSVSDESLLPKKDTSVAAPAADASKAKQVEAERAAEAELKEQRRQQEMAKAKEAEERKKRMAERAQSKALIRAQKEAEKKEKEREKKAKKKAAAAAAAGQSSPQGASSSEETTAQVLQEVETSPEVSVKELHSESKPSSKQRKRAVAAQQKAAKTVKPLSVPSSLTKKDVPVYQQTWFLILLGIALLLGLFALIARFVL</sequence>
<dbReference type="EMBL" id="JBJQOH010000007">
    <property type="protein sequence ID" value="KAL3680096.1"/>
    <property type="molecule type" value="Genomic_DNA"/>
</dbReference>
<feature type="region of interest" description="Disordered" evidence="9">
    <location>
        <begin position="59"/>
        <end position="118"/>
    </location>
</feature>
<proteinExistence type="inferred from homology"/>
<feature type="compositionally biased region" description="Polar residues" evidence="9">
    <location>
        <begin position="629"/>
        <end position="655"/>
    </location>
</feature>
<feature type="compositionally biased region" description="Basic and acidic residues" evidence="9">
    <location>
        <begin position="603"/>
        <end position="616"/>
    </location>
</feature>
<comment type="subcellular location">
    <subcellularLocation>
        <location evidence="1">Cell membrane</location>
        <topology evidence="1">Single-pass membrane protein</topology>
    </subcellularLocation>
</comment>
<dbReference type="Proteomes" id="UP001633002">
    <property type="component" value="Unassembled WGS sequence"/>
</dbReference>
<evidence type="ECO:0000256" key="1">
    <source>
        <dbReference type="ARBA" id="ARBA00004162"/>
    </source>
</evidence>
<evidence type="ECO:0000256" key="6">
    <source>
        <dbReference type="ARBA" id="ARBA00023136"/>
    </source>
</evidence>
<feature type="region of interest" description="Disordered" evidence="9">
    <location>
        <begin position="1"/>
        <end position="27"/>
    </location>
</feature>
<evidence type="ECO:0000256" key="7">
    <source>
        <dbReference type="ARBA" id="ARBA00038080"/>
    </source>
</evidence>